<dbReference type="PANTHER" id="PTHR38612">
    <property type="entry name" value="PROTEIN DCT-5-RELATED"/>
    <property type="match status" value="1"/>
</dbReference>
<feature type="compositionally biased region" description="Basic and acidic residues" evidence="1">
    <location>
        <begin position="100"/>
        <end position="116"/>
    </location>
</feature>
<comment type="caution">
    <text evidence="3">The sequence shown here is derived from an EMBL/GenBank/DDBJ whole genome shotgun (WGS) entry which is preliminary data.</text>
</comment>
<evidence type="ECO:0000256" key="2">
    <source>
        <dbReference type="SAM" id="Phobius"/>
    </source>
</evidence>
<keyword evidence="4" id="KW-1185">Reference proteome</keyword>
<dbReference type="Proteomes" id="UP001328107">
    <property type="component" value="Unassembled WGS sequence"/>
</dbReference>
<feature type="transmembrane region" description="Helical" evidence="2">
    <location>
        <begin position="30"/>
        <end position="48"/>
    </location>
</feature>
<gene>
    <name evidence="3" type="ORF">PMAYCL1PPCAC_28234</name>
</gene>
<dbReference type="EMBL" id="BTRK01000006">
    <property type="protein sequence ID" value="GMR58039.1"/>
    <property type="molecule type" value="Genomic_DNA"/>
</dbReference>
<feature type="non-terminal residue" evidence="3">
    <location>
        <position position="182"/>
    </location>
</feature>
<dbReference type="PANTHER" id="PTHR38612:SF2">
    <property type="entry name" value="PROTEIN DCT-5"/>
    <property type="match status" value="1"/>
</dbReference>
<evidence type="ECO:0000313" key="3">
    <source>
        <dbReference type="EMBL" id="GMR58039.1"/>
    </source>
</evidence>
<dbReference type="InterPro" id="IPR035161">
    <property type="entry name" value="DUF5332"/>
</dbReference>
<evidence type="ECO:0000256" key="1">
    <source>
        <dbReference type="SAM" id="MobiDB-lite"/>
    </source>
</evidence>
<keyword evidence="2" id="KW-1133">Transmembrane helix</keyword>
<accession>A0AAN5D7W3</accession>
<sequence>MVIGQTIHIIEEQVVDSEEESEEMSEATDIAILIIIIGLLVSALFYMYNKTVQNETALATALRLNKAIAMEVDAKNARVRDRVKEAKDVLRLLDKYERRKKRAEESSTEHSTEDKDKKKKKKRQFGRTVLSITEGGYKIPWIEGSGKLIELGPSLIKTMLEPLQATPMRCSEPREKRSIGKA</sequence>
<protein>
    <submittedName>
        <fullName evidence="3">Uncharacterized protein</fullName>
    </submittedName>
</protein>
<reference evidence="4" key="1">
    <citation type="submission" date="2022-10" db="EMBL/GenBank/DDBJ databases">
        <title>Genome assembly of Pristionchus species.</title>
        <authorList>
            <person name="Yoshida K."/>
            <person name="Sommer R.J."/>
        </authorList>
    </citation>
    <scope>NUCLEOTIDE SEQUENCE [LARGE SCALE GENOMIC DNA]</scope>
    <source>
        <strain evidence="4">RS5460</strain>
    </source>
</reference>
<proteinExistence type="predicted"/>
<keyword evidence="2" id="KW-0812">Transmembrane</keyword>
<keyword evidence="2" id="KW-0472">Membrane</keyword>
<feature type="region of interest" description="Disordered" evidence="1">
    <location>
        <begin position="100"/>
        <end position="122"/>
    </location>
</feature>
<evidence type="ECO:0000313" key="4">
    <source>
        <dbReference type="Proteomes" id="UP001328107"/>
    </source>
</evidence>
<dbReference type="AlphaFoldDB" id="A0AAN5D7W3"/>
<organism evidence="3 4">
    <name type="scientific">Pristionchus mayeri</name>
    <dbReference type="NCBI Taxonomy" id="1317129"/>
    <lineage>
        <taxon>Eukaryota</taxon>
        <taxon>Metazoa</taxon>
        <taxon>Ecdysozoa</taxon>
        <taxon>Nematoda</taxon>
        <taxon>Chromadorea</taxon>
        <taxon>Rhabditida</taxon>
        <taxon>Rhabditina</taxon>
        <taxon>Diplogasteromorpha</taxon>
        <taxon>Diplogasteroidea</taxon>
        <taxon>Neodiplogasteridae</taxon>
        <taxon>Pristionchus</taxon>
    </lineage>
</organism>
<name>A0AAN5D7W3_9BILA</name>